<dbReference type="AlphaFoldDB" id="A0A1M5UQP6"/>
<feature type="domain" description="TRAM" evidence="6">
    <location>
        <begin position="3"/>
        <end position="61"/>
    </location>
</feature>
<dbReference type="GO" id="GO:0070041">
    <property type="term" value="F:rRNA (uridine-C5-)-methyltransferase activity"/>
    <property type="evidence" value="ECO:0007669"/>
    <property type="project" value="TreeGrafter"/>
</dbReference>
<feature type="binding site" evidence="4">
    <location>
        <position position="382"/>
    </location>
    <ligand>
        <name>S-adenosyl-L-methionine</name>
        <dbReference type="ChEBI" id="CHEBI:59789"/>
    </ligand>
</feature>
<evidence type="ECO:0000313" key="8">
    <source>
        <dbReference type="Proteomes" id="UP000183995"/>
    </source>
</evidence>
<evidence type="ECO:0000256" key="3">
    <source>
        <dbReference type="ARBA" id="ARBA00022691"/>
    </source>
</evidence>
<dbReference type="CDD" id="cd02440">
    <property type="entry name" value="AdoMet_MTases"/>
    <property type="match status" value="1"/>
</dbReference>
<feature type="binding site" evidence="4">
    <location>
        <position position="334"/>
    </location>
    <ligand>
        <name>S-adenosyl-L-methionine</name>
        <dbReference type="ChEBI" id="CHEBI:59789"/>
    </ligand>
</feature>
<keyword evidence="8" id="KW-1185">Reference proteome</keyword>
<feature type="binding site" evidence="4">
    <location>
        <position position="284"/>
    </location>
    <ligand>
        <name>S-adenosyl-L-methionine</name>
        <dbReference type="ChEBI" id="CHEBI:59789"/>
    </ligand>
</feature>
<reference evidence="7 8" key="1">
    <citation type="submission" date="2016-11" db="EMBL/GenBank/DDBJ databases">
        <authorList>
            <person name="Jaros S."/>
            <person name="Januszkiewicz K."/>
            <person name="Wedrychowicz H."/>
        </authorList>
    </citation>
    <scope>NUCLEOTIDE SEQUENCE [LARGE SCALE GENOMIC DNA]</scope>
    <source>
        <strain evidence="7 8">DSM 10068</strain>
    </source>
</reference>
<sequence>MSEIKKNSIFTVTIEGYTHEGDGVAHVDGRVFFVKGALLGETAEVRVLKDSRNIVYAKIEKLLTASPSRIAPSCSNFGKCGGCDLLHMDYAEELNLKRRRVEDALRRIGGLDVIVTGIVGASSIENYRNKAIYAVGKSEGRAVTGFYRERSHDIVPTEACRIQADVSDRAAAAVRRWMDRFFVTAYNEELRSGVVRHVFCRYAFATKKAQVTIVSFEPDLLHPGALIDEIRKACPETAGIVLNVNRTRGNTVLAGDFKTLWGDDFIVDELCALKFKLSPRSFYQINSAQAEKLYAKALDYAALTGSETVLDLYCGTGTITLILAGRARRAIGAEIVEAAISDAWENAALNNIKNVEFICADAGDAAESLKNRGALPDVVVVDPPRKGLAPEVIATIAALSPARVVYVSCDPATLARDLKLFDGYGYKALEATAFDMFPRCAHVETVVLMSNSGFEGPINRQPQLL</sequence>
<evidence type="ECO:0000313" key="7">
    <source>
        <dbReference type="EMBL" id="SHH65299.1"/>
    </source>
</evidence>
<feature type="binding site" evidence="4">
    <location>
        <position position="313"/>
    </location>
    <ligand>
        <name>S-adenosyl-L-methionine</name>
        <dbReference type="ChEBI" id="CHEBI:59789"/>
    </ligand>
</feature>
<comment type="similarity">
    <text evidence="4">Belongs to the class I-like SAM-binding methyltransferase superfamily. RNA M5U methyltransferase family.</text>
</comment>
<dbReference type="InterPro" id="IPR030390">
    <property type="entry name" value="MeTrfase_TrmA_AS"/>
</dbReference>
<dbReference type="InterPro" id="IPR002792">
    <property type="entry name" value="TRAM_dom"/>
</dbReference>
<dbReference type="FunFam" id="3.40.50.150:FF:000009">
    <property type="entry name" value="23S rRNA (Uracil(1939)-C(5))-methyltransferase RlmD"/>
    <property type="match status" value="1"/>
</dbReference>
<dbReference type="Pfam" id="PF01938">
    <property type="entry name" value="TRAM"/>
    <property type="match status" value="1"/>
</dbReference>
<dbReference type="InterPro" id="IPR012340">
    <property type="entry name" value="NA-bd_OB-fold"/>
</dbReference>
<dbReference type="PROSITE" id="PS50926">
    <property type="entry name" value="TRAM"/>
    <property type="match status" value="1"/>
</dbReference>
<name>A0A1M5UQP6_9FIRM</name>
<evidence type="ECO:0000256" key="1">
    <source>
        <dbReference type="ARBA" id="ARBA00022603"/>
    </source>
</evidence>
<evidence type="ECO:0000256" key="5">
    <source>
        <dbReference type="PROSITE-ProRule" id="PRU10015"/>
    </source>
</evidence>
<dbReference type="OrthoDB" id="9804590at2"/>
<dbReference type="Gene3D" id="3.40.50.150">
    <property type="entry name" value="Vaccinia Virus protein VP39"/>
    <property type="match status" value="1"/>
</dbReference>
<dbReference type="PROSITE" id="PS51687">
    <property type="entry name" value="SAM_MT_RNA_M5U"/>
    <property type="match status" value="1"/>
</dbReference>
<evidence type="ECO:0000259" key="6">
    <source>
        <dbReference type="PROSITE" id="PS50926"/>
    </source>
</evidence>
<evidence type="ECO:0000256" key="2">
    <source>
        <dbReference type="ARBA" id="ARBA00022679"/>
    </source>
</evidence>
<dbReference type="GO" id="GO:0070475">
    <property type="term" value="P:rRNA base methylation"/>
    <property type="evidence" value="ECO:0007669"/>
    <property type="project" value="TreeGrafter"/>
</dbReference>
<dbReference type="RefSeq" id="WP_073076157.1">
    <property type="nucleotide sequence ID" value="NZ_FQXV01000001.1"/>
</dbReference>
<feature type="active site" evidence="5">
    <location>
        <position position="409"/>
    </location>
</feature>
<evidence type="ECO:0000256" key="4">
    <source>
        <dbReference type="PROSITE-ProRule" id="PRU01024"/>
    </source>
</evidence>
<dbReference type="Proteomes" id="UP000183995">
    <property type="component" value="Unassembled WGS sequence"/>
</dbReference>
<dbReference type="InterPro" id="IPR010280">
    <property type="entry name" value="U5_MeTrfase_fam"/>
</dbReference>
<keyword evidence="2 4" id="KW-0808">Transferase</keyword>
<feature type="active site" description="Nucleophile" evidence="4">
    <location>
        <position position="409"/>
    </location>
</feature>
<accession>A0A1M5UQP6</accession>
<dbReference type="Gene3D" id="2.40.50.1070">
    <property type="match status" value="1"/>
</dbReference>
<dbReference type="InterPro" id="IPR029063">
    <property type="entry name" value="SAM-dependent_MTases_sf"/>
</dbReference>
<protein>
    <submittedName>
        <fullName evidence="7">23S rRNA (Uracil1939-C5)-methyltransferase</fullName>
    </submittedName>
</protein>
<dbReference type="FunFam" id="2.40.50.140:FF:000097">
    <property type="entry name" value="23S rRNA (uracil(1939)-C(5))-methyltransferase RlmD"/>
    <property type="match status" value="1"/>
</dbReference>
<dbReference type="PANTHER" id="PTHR11061:SF30">
    <property type="entry name" value="TRNA (URACIL(54)-C(5))-METHYLTRANSFERASE"/>
    <property type="match status" value="1"/>
</dbReference>
<keyword evidence="3 4" id="KW-0949">S-adenosyl-L-methionine</keyword>
<dbReference type="FunFam" id="2.40.50.1070:FF:000003">
    <property type="entry name" value="23S rRNA (Uracil-5-)-methyltransferase RumA"/>
    <property type="match status" value="1"/>
</dbReference>
<dbReference type="EMBL" id="FQXV01000001">
    <property type="protein sequence ID" value="SHH65299.1"/>
    <property type="molecule type" value="Genomic_DNA"/>
</dbReference>
<gene>
    <name evidence="7" type="ORF">SAMN02745823_00633</name>
</gene>
<dbReference type="SUPFAM" id="SSF50249">
    <property type="entry name" value="Nucleic acid-binding proteins"/>
    <property type="match status" value="1"/>
</dbReference>
<dbReference type="NCBIfam" id="TIGR00479">
    <property type="entry name" value="rumA"/>
    <property type="match status" value="1"/>
</dbReference>
<dbReference type="PROSITE" id="PS01230">
    <property type="entry name" value="TRMA_1"/>
    <property type="match status" value="1"/>
</dbReference>
<dbReference type="STRING" id="1123282.SAMN02745823_00633"/>
<dbReference type="Pfam" id="PF05958">
    <property type="entry name" value="tRNA_U5-meth_tr"/>
    <property type="match status" value="1"/>
</dbReference>
<keyword evidence="1 4" id="KW-0489">Methyltransferase</keyword>
<organism evidence="7 8">
    <name type="scientific">Sporobacter termitidis DSM 10068</name>
    <dbReference type="NCBI Taxonomy" id="1123282"/>
    <lineage>
        <taxon>Bacteria</taxon>
        <taxon>Bacillati</taxon>
        <taxon>Bacillota</taxon>
        <taxon>Clostridia</taxon>
        <taxon>Eubacteriales</taxon>
        <taxon>Oscillospiraceae</taxon>
        <taxon>Sporobacter</taxon>
    </lineage>
</organism>
<dbReference type="PANTHER" id="PTHR11061">
    <property type="entry name" value="RNA M5U METHYLTRANSFERASE"/>
    <property type="match status" value="1"/>
</dbReference>
<dbReference type="Gene3D" id="2.40.50.140">
    <property type="entry name" value="Nucleic acid-binding proteins"/>
    <property type="match status" value="1"/>
</dbReference>
<dbReference type="SUPFAM" id="SSF53335">
    <property type="entry name" value="S-adenosyl-L-methionine-dependent methyltransferases"/>
    <property type="match status" value="1"/>
</dbReference>
<proteinExistence type="inferred from homology"/>